<evidence type="ECO:0000256" key="4">
    <source>
        <dbReference type="ARBA" id="ARBA00022737"/>
    </source>
</evidence>
<evidence type="ECO:0000256" key="6">
    <source>
        <dbReference type="ARBA" id="ARBA00023212"/>
    </source>
</evidence>
<gene>
    <name evidence="9" type="primary">TWF1_1</name>
    <name evidence="9" type="ORF">N0V87_004075</name>
</gene>
<dbReference type="PANTHER" id="PTHR13759:SF1">
    <property type="entry name" value="TWINFILIN"/>
    <property type="match status" value="1"/>
</dbReference>
<dbReference type="GO" id="GO:0030042">
    <property type="term" value="P:actin filament depolymerization"/>
    <property type="evidence" value="ECO:0007669"/>
    <property type="project" value="TreeGrafter"/>
</dbReference>
<proteinExistence type="inferred from homology"/>
<dbReference type="GO" id="GO:0003785">
    <property type="term" value="F:actin monomer binding"/>
    <property type="evidence" value="ECO:0007669"/>
    <property type="project" value="TreeGrafter"/>
</dbReference>
<reference evidence="9" key="1">
    <citation type="submission" date="2022-10" db="EMBL/GenBank/DDBJ databases">
        <title>Tapping the CABI collections for fungal endophytes: first genome assemblies for Collariella, Neodidymelliopsis, Ascochyta clinopodiicola, Didymella pomorum, Didymosphaeria variabile, Neocosmospora piperis and Neocucurbitaria cava.</title>
        <authorList>
            <person name="Hill R."/>
        </authorList>
    </citation>
    <scope>NUCLEOTIDE SEQUENCE</scope>
    <source>
        <strain evidence="9">IMI 360193</strain>
    </source>
</reference>
<dbReference type="InterPro" id="IPR028458">
    <property type="entry name" value="Twinfilin"/>
</dbReference>
<dbReference type="InterPro" id="IPR002108">
    <property type="entry name" value="ADF-H"/>
</dbReference>
<dbReference type="InterPro" id="IPR029006">
    <property type="entry name" value="ADF-H/Gelsolin-like_dom_sf"/>
</dbReference>
<evidence type="ECO:0000256" key="5">
    <source>
        <dbReference type="ARBA" id="ARBA00023203"/>
    </source>
</evidence>
<evidence type="ECO:0000256" key="7">
    <source>
        <dbReference type="ARBA" id="ARBA00038532"/>
    </source>
</evidence>
<evidence type="ECO:0000256" key="3">
    <source>
        <dbReference type="ARBA" id="ARBA00022490"/>
    </source>
</evidence>
<feature type="domain" description="ADF-H" evidence="8">
    <location>
        <begin position="1"/>
        <end position="124"/>
    </location>
</feature>
<comment type="subunit">
    <text evidence="7">Interacts with G-actin; ADP-actin form.</text>
</comment>
<dbReference type="GO" id="GO:0051015">
    <property type="term" value="F:actin filament binding"/>
    <property type="evidence" value="ECO:0007669"/>
    <property type="project" value="TreeGrafter"/>
</dbReference>
<evidence type="ECO:0000313" key="10">
    <source>
        <dbReference type="Proteomes" id="UP001140562"/>
    </source>
</evidence>
<comment type="similarity">
    <text evidence="2">Belongs to the actin-binding proteins ADF family. Twinfilin subfamily.</text>
</comment>
<dbReference type="GO" id="GO:0005884">
    <property type="term" value="C:actin filament"/>
    <property type="evidence" value="ECO:0007669"/>
    <property type="project" value="TreeGrafter"/>
</dbReference>
<keyword evidence="6" id="KW-0206">Cytoskeleton</keyword>
<dbReference type="GO" id="GO:0005737">
    <property type="term" value="C:cytoplasm"/>
    <property type="evidence" value="ECO:0007669"/>
    <property type="project" value="TreeGrafter"/>
</dbReference>
<dbReference type="EMBL" id="JAPEUV010000031">
    <property type="protein sequence ID" value="KAJ4338307.1"/>
    <property type="molecule type" value="Genomic_DNA"/>
</dbReference>
<dbReference type="AlphaFoldDB" id="A0A9W8X117"/>
<evidence type="ECO:0000256" key="2">
    <source>
        <dbReference type="ARBA" id="ARBA00009557"/>
    </source>
</evidence>
<dbReference type="SUPFAM" id="SSF55753">
    <property type="entry name" value="Actin depolymerizing proteins"/>
    <property type="match status" value="1"/>
</dbReference>
<keyword evidence="4" id="KW-0677">Repeat</keyword>
<keyword evidence="3" id="KW-0963">Cytoplasm</keyword>
<keyword evidence="10" id="KW-1185">Reference proteome</keyword>
<name>A0A9W8X117_9PLEO</name>
<evidence type="ECO:0000313" key="9">
    <source>
        <dbReference type="EMBL" id="KAJ4338307.1"/>
    </source>
</evidence>
<dbReference type="Pfam" id="PF00241">
    <property type="entry name" value="Cofilin_ADF"/>
    <property type="match status" value="1"/>
</dbReference>
<dbReference type="PANTHER" id="PTHR13759">
    <property type="entry name" value="TWINFILIN"/>
    <property type="match status" value="1"/>
</dbReference>
<dbReference type="Gene3D" id="3.40.20.10">
    <property type="entry name" value="Severin"/>
    <property type="match status" value="1"/>
</dbReference>
<protein>
    <submittedName>
        <fullName evidence="9">Twinfilin-1</fullName>
    </submittedName>
</protein>
<comment type="subcellular location">
    <subcellularLocation>
        <location evidence="1">Cytoplasm</location>
        <location evidence="1">Cytoskeleton</location>
    </subcellularLocation>
</comment>
<dbReference type="GO" id="GO:0051016">
    <property type="term" value="P:barbed-end actin filament capping"/>
    <property type="evidence" value="ECO:0007669"/>
    <property type="project" value="TreeGrafter"/>
</dbReference>
<evidence type="ECO:0000259" key="8">
    <source>
        <dbReference type="PROSITE" id="PS51263"/>
    </source>
</evidence>
<dbReference type="Proteomes" id="UP001140562">
    <property type="component" value="Unassembled WGS sequence"/>
</dbReference>
<sequence length="156" mass="17706">MKNRITDEASDALGKLEDEGMLSLDFNLVLALGSQTVPVQPGDVSSHIPATHPTFTFYRHPNNRLYFIFHSPDSATVQQRMKHTMAIPGLVNGHAKDCGMHIDQKIEIHEPKDLAFEEGDERIGRFRSMYLRGGWQGTESQYDGLERDLDFYNAVR</sequence>
<comment type="caution">
    <text evidence="9">The sequence shown here is derived from an EMBL/GenBank/DDBJ whole genome shotgun (WGS) entry which is preliminary data.</text>
</comment>
<evidence type="ECO:0000256" key="1">
    <source>
        <dbReference type="ARBA" id="ARBA00004245"/>
    </source>
</evidence>
<accession>A0A9W8X117</accession>
<dbReference type="PROSITE" id="PS51263">
    <property type="entry name" value="ADF_H"/>
    <property type="match status" value="1"/>
</dbReference>
<dbReference type="OrthoDB" id="10006997at2759"/>
<organism evidence="9 10">
    <name type="scientific">Didymella glomerata</name>
    <dbReference type="NCBI Taxonomy" id="749621"/>
    <lineage>
        <taxon>Eukaryota</taxon>
        <taxon>Fungi</taxon>
        <taxon>Dikarya</taxon>
        <taxon>Ascomycota</taxon>
        <taxon>Pezizomycotina</taxon>
        <taxon>Dothideomycetes</taxon>
        <taxon>Pleosporomycetidae</taxon>
        <taxon>Pleosporales</taxon>
        <taxon>Pleosporineae</taxon>
        <taxon>Didymellaceae</taxon>
        <taxon>Didymella</taxon>
    </lineage>
</organism>
<keyword evidence="5" id="KW-0009">Actin-binding</keyword>